<name>A0A1E3UE88_9FIRM</name>
<dbReference type="AlphaFoldDB" id="A0A1E3UE88"/>
<organism evidence="2 3">
    <name type="scientific">Eisenbergiella tayi</name>
    <dbReference type="NCBI Taxonomy" id="1432052"/>
    <lineage>
        <taxon>Bacteria</taxon>
        <taxon>Bacillati</taxon>
        <taxon>Bacillota</taxon>
        <taxon>Clostridia</taxon>
        <taxon>Lachnospirales</taxon>
        <taxon>Lachnospiraceae</taxon>
        <taxon>Eisenbergiella</taxon>
    </lineage>
</organism>
<evidence type="ECO:0000313" key="2">
    <source>
        <dbReference type="EMBL" id="ODR48848.1"/>
    </source>
</evidence>
<dbReference type="Proteomes" id="UP000094271">
    <property type="component" value="Unassembled WGS sequence"/>
</dbReference>
<evidence type="ECO:0000313" key="3">
    <source>
        <dbReference type="Proteomes" id="UP000094271"/>
    </source>
</evidence>
<reference evidence="2 3" key="1">
    <citation type="submission" date="2016-08" db="EMBL/GenBank/DDBJ databases">
        <authorList>
            <person name="Seilhamer J.J."/>
        </authorList>
    </citation>
    <scope>NUCLEOTIDE SEQUENCE [LARGE SCALE GENOMIC DNA]</scope>
    <source>
        <strain evidence="2 3">NML150140-1</strain>
    </source>
</reference>
<comment type="caution">
    <text evidence="2">The sequence shown here is derived from an EMBL/GenBank/DDBJ whole genome shotgun (WGS) entry which is preliminary data.</text>
</comment>
<accession>A0A1E3UE88</accession>
<dbReference type="EMBL" id="MEHA01000015">
    <property type="protein sequence ID" value="ODR48848.1"/>
    <property type="molecule type" value="Genomic_DNA"/>
</dbReference>
<proteinExistence type="predicted"/>
<feature type="region of interest" description="Disordered" evidence="1">
    <location>
        <begin position="1"/>
        <end position="21"/>
    </location>
</feature>
<sequence>MVGVDKNSEGAAPSARVPFPVLPEGQRLGKVPYRERFRSDKHAAVLRLQNTQPKDRRVYTALTGILTEPLALWKDRKGNPGRRSRSLRIFIHTLEDLLLFTNHTRPVRHETQD</sequence>
<evidence type="ECO:0000256" key="1">
    <source>
        <dbReference type="SAM" id="MobiDB-lite"/>
    </source>
</evidence>
<protein>
    <submittedName>
        <fullName evidence="2">Uncharacterized protein</fullName>
    </submittedName>
</protein>
<gene>
    <name evidence="2" type="ORF">BEI59_19045</name>
</gene>